<keyword evidence="3" id="KW-1185">Reference proteome</keyword>
<feature type="non-terminal residue" evidence="2">
    <location>
        <position position="177"/>
    </location>
</feature>
<reference evidence="2 3" key="1">
    <citation type="journal article" date="2010" name="Cell">
        <title>The genome of Naegleria gruberi illuminates early eukaryotic versatility.</title>
        <authorList>
            <person name="Fritz-Laylin L.K."/>
            <person name="Prochnik S.E."/>
            <person name="Ginger M.L."/>
            <person name="Dacks J.B."/>
            <person name="Carpenter M.L."/>
            <person name="Field M.C."/>
            <person name="Kuo A."/>
            <person name="Paredez A."/>
            <person name="Chapman J."/>
            <person name="Pham J."/>
            <person name="Shu S."/>
            <person name="Neupane R."/>
            <person name="Cipriano M."/>
            <person name="Mancuso J."/>
            <person name="Tu H."/>
            <person name="Salamov A."/>
            <person name="Lindquist E."/>
            <person name="Shapiro H."/>
            <person name="Lucas S."/>
            <person name="Grigoriev I.V."/>
            <person name="Cande W.Z."/>
            <person name="Fulton C."/>
            <person name="Rokhsar D.S."/>
            <person name="Dawson S.C."/>
        </authorList>
    </citation>
    <scope>NUCLEOTIDE SEQUENCE [LARGE SCALE GENOMIC DNA]</scope>
    <source>
        <strain evidence="2 3">NEG-M</strain>
    </source>
</reference>
<dbReference type="SUPFAM" id="SSF52949">
    <property type="entry name" value="Macro domain-like"/>
    <property type="match status" value="1"/>
</dbReference>
<dbReference type="Pfam" id="PF01661">
    <property type="entry name" value="Macro"/>
    <property type="match status" value="1"/>
</dbReference>
<evidence type="ECO:0000313" key="3">
    <source>
        <dbReference type="Proteomes" id="UP000006671"/>
    </source>
</evidence>
<dbReference type="VEuPathDB" id="AmoebaDB:NAEGRDRAFT_4381"/>
<dbReference type="PANTHER" id="PTHR11106">
    <property type="entry name" value="GANGLIOSIDE INDUCED DIFFERENTIATION ASSOCIATED PROTEIN 2-RELATED"/>
    <property type="match status" value="1"/>
</dbReference>
<protein>
    <submittedName>
        <fullName evidence="2">Predicted protein</fullName>
    </submittedName>
</protein>
<evidence type="ECO:0000313" key="2">
    <source>
        <dbReference type="EMBL" id="EFC48564.1"/>
    </source>
</evidence>
<dbReference type="OMA" id="AKWVIHT"/>
<organism evidence="3">
    <name type="scientific">Naegleria gruberi</name>
    <name type="common">Amoeba</name>
    <dbReference type="NCBI Taxonomy" id="5762"/>
    <lineage>
        <taxon>Eukaryota</taxon>
        <taxon>Discoba</taxon>
        <taxon>Heterolobosea</taxon>
        <taxon>Tetramitia</taxon>
        <taxon>Eutetramitia</taxon>
        <taxon>Vahlkampfiidae</taxon>
        <taxon>Naegleria</taxon>
    </lineage>
</organism>
<dbReference type="Proteomes" id="UP000006671">
    <property type="component" value="Unassembled WGS sequence"/>
</dbReference>
<proteinExistence type="predicted"/>
<dbReference type="InParanoid" id="D2V337"/>
<dbReference type="CDD" id="cd02908">
    <property type="entry name" value="Macro_OAADPr_deacetylase"/>
    <property type="match status" value="1"/>
</dbReference>
<dbReference type="RefSeq" id="XP_002681308.1">
    <property type="nucleotide sequence ID" value="XM_002681262.1"/>
</dbReference>
<accession>D2V337</accession>
<dbReference type="eggNOG" id="KOG2633">
    <property type="taxonomic scope" value="Eukaryota"/>
</dbReference>
<dbReference type="InterPro" id="IPR002589">
    <property type="entry name" value="Macro_dom"/>
</dbReference>
<gene>
    <name evidence="2" type="ORF">NAEGRDRAFT_4381</name>
</gene>
<dbReference type="Gene3D" id="3.40.220.10">
    <property type="entry name" value="Leucine Aminopeptidase, subunit E, domain 1"/>
    <property type="match status" value="1"/>
</dbReference>
<dbReference type="GeneID" id="8862338"/>
<dbReference type="AlphaFoldDB" id="D2V337"/>
<dbReference type="OrthoDB" id="6077599at2759"/>
<feature type="non-terminal residue" evidence="2">
    <location>
        <position position="1"/>
    </location>
</feature>
<dbReference type="PANTHER" id="PTHR11106:SF27">
    <property type="entry name" value="MACRO DOMAIN-CONTAINING PROTEIN"/>
    <property type="match status" value="1"/>
</dbReference>
<dbReference type="KEGG" id="ngr:NAEGRDRAFT_4381"/>
<dbReference type="PROSITE" id="PS51154">
    <property type="entry name" value="MACRO"/>
    <property type="match status" value="1"/>
</dbReference>
<evidence type="ECO:0000259" key="1">
    <source>
        <dbReference type="PROSITE" id="PS51154"/>
    </source>
</evidence>
<sequence length="177" mass="19848">IDTIVNAANESLMGGGGIDQIIHARAGDELKLECKTKYSPSCLKMKGSITYGNDELEYRCATGEAVITQAHNLSEKCQYIIHTVGPYLDENGNTQPELLSNCYNSCLQLAMENNLKSIAFPCISTGYYGYPIEEACRLALKIVKNFLHSHLNKQSSLRHIIFVIFNDLEFEIYKILF</sequence>
<dbReference type="InterPro" id="IPR043472">
    <property type="entry name" value="Macro_dom-like"/>
</dbReference>
<dbReference type="SMART" id="SM00506">
    <property type="entry name" value="A1pp"/>
    <property type="match status" value="1"/>
</dbReference>
<name>D2V337_NAEGR</name>
<dbReference type="EMBL" id="GG738850">
    <property type="protein sequence ID" value="EFC48564.1"/>
    <property type="molecule type" value="Genomic_DNA"/>
</dbReference>
<feature type="domain" description="Macro" evidence="1">
    <location>
        <begin position="1"/>
        <end position="177"/>
    </location>
</feature>